<accession>A0A0E9XBU2</accession>
<reference evidence="1" key="1">
    <citation type="submission" date="2014-11" db="EMBL/GenBank/DDBJ databases">
        <authorList>
            <person name="Amaro Gonzalez C."/>
        </authorList>
    </citation>
    <scope>NUCLEOTIDE SEQUENCE</scope>
</reference>
<evidence type="ECO:0000313" key="1">
    <source>
        <dbReference type="EMBL" id="JAI00120.1"/>
    </source>
</evidence>
<dbReference type="EMBL" id="GBXM01008458">
    <property type="protein sequence ID" value="JAI00120.1"/>
    <property type="molecule type" value="Transcribed_RNA"/>
</dbReference>
<protein>
    <submittedName>
        <fullName evidence="1">Uncharacterized protein</fullName>
    </submittedName>
</protein>
<sequence>MQEVIDTNNYQNYLTGFVSKLIIFSSTS</sequence>
<organism evidence="1">
    <name type="scientific">Anguilla anguilla</name>
    <name type="common">European freshwater eel</name>
    <name type="synonym">Muraena anguilla</name>
    <dbReference type="NCBI Taxonomy" id="7936"/>
    <lineage>
        <taxon>Eukaryota</taxon>
        <taxon>Metazoa</taxon>
        <taxon>Chordata</taxon>
        <taxon>Craniata</taxon>
        <taxon>Vertebrata</taxon>
        <taxon>Euteleostomi</taxon>
        <taxon>Actinopterygii</taxon>
        <taxon>Neopterygii</taxon>
        <taxon>Teleostei</taxon>
        <taxon>Anguilliformes</taxon>
        <taxon>Anguillidae</taxon>
        <taxon>Anguilla</taxon>
    </lineage>
</organism>
<dbReference type="AlphaFoldDB" id="A0A0E9XBU2"/>
<reference evidence="1" key="2">
    <citation type="journal article" date="2015" name="Fish Shellfish Immunol.">
        <title>Early steps in the European eel (Anguilla anguilla)-Vibrio vulnificus interaction in the gills: Role of the RtxA13 toxin.</title>
        <authorList>
            <person name="Callol A."/>
            <person name="Pajuelo D."/>
            <person name="Ebbesson L."/>
            <person name="Teles M."/>
            <person name="MacKenzie S."/>
            <person name="Amaro C."/>
        </authorList>
    </citation>
    <scope>NUCLEOTIDE SEQUENCE</scope>
</reference>
<proteinExistence type="predicted"/>
<name>A0A0E9XBU2_ANGAN</name>